<dbReference type="Pfam" id="PF03109">
    <property type="entry name" value="ABC1"/>
    <property type="match status" value="1"/>
</dbReference>
<dbReference type="Proteomes" id="UP000251960">
    <property type="component" value="Chromosome 7"/>
</dbReference>
<evidence type="ECO:0000256" key="1">
    <source>
        <dbReference type="SAM" id="SignalP"/>
    </source>
</evidence>
<dbReference type="CDD" id="cd05121">
    <property type="entry name" value="ABC1_ADCK3-like"/>
    <property type="match status" value="1"/>
</dbReference>
<comment type="caution">
    <text evidence="3">The sequence shown here is derived from an EMBL/GenBank/DDBJ whole genome shotgun (WGS) entry which is preliminary data.</text>
</comment>
<reference evidence="3" key="1">
    <citation type="journal article" date="2018" name="Nat. Genet.">
        <title>Extensive intraspecific gene order and gene structural variations between Mo17 and other maize genomes.</title>
        <authorList>
            <person name="Sun S."/>
            <person name="Zhou Y."/>
            <person name="Chen J."/>
            <person name="Shi J."/>
            <person name="Zhao H."/>
            <person name="Zhao H."/>
            <person name="Song W."/>
            <person name="Zhang M."/>
            <person name="Cui Y."/>
            <person name="Dong X."/>
            <person name="Liu H."/>
            <person name="Ma X."/>
            <person name="Jiao Y."/>
            <person name="Wang B."/>
            <person name="Wei X."/>
            <person name="Stein J.C."/>
            <person name="Glaubitz J.C."/>
            <person name="Lu F."/>
            <person name="Yu G."/>
            <person name="Liang C."/>
            <person name="Fengler K."/>
            <person name="Li B."/>
            <person name="Rafalski A."/>
            <person name="Schnable P.S."/>
            <person name="Ware D.H."/>
            <person name="Buckler E.S."/>
            <person name="Lai J."/>
        </authorList>
    </citation>
    <scope>NUCLEOTIDE SEQUENCE [LARGE SCALE GENOMIC DNA]</scope>
    <source>
        <tissue evidence="3">Seedling</tissue>
    </source>
</reference>
<keyword evidence="1" id="KW-0732">Signal</keyword>
<feature type="signal peptide" evidence="1">
    <location>
        <begin position="1"/>
        <end position="23"/>
    </location>
</feature>
<dbReference type="InterPro" id="IPR051130">
    <property type="entry name" value="Mito_struct-func_regulator"/>
</dbReference>
<feature type="chain" id="PRO_5017931869" evidence="1">
    <location>
        <begin position="24"/>
        <end position="648"/>
    </location>
</feature>
<dbReference type="PANTHER" id="PTHR43173">
    <property type="entry name" value="ABC1 FAMILY PROTEIN"/>
    <property type="match status" value="1"/>
</dbReference>
<dbReference type="InterPro" id="IPR004147">
    <property type="entry name" value="ABC1_dom"/>
</dbReference>
<accession>A0A3L6E131</accession>
<dbReference type="ExpressionAtlas" id="A0A3L6E131">
    <property type="expression patterns" value="baseline and differential"/>
</dbReference>
<dbReference type="GO" id="GO:0016301">
    <property type="term" value="F:kinase activity"/>
    <property type="evidence" value="ECO:0007669"/>
    <property type="project" value="UniProtKB-KW"/>
</dbReference>
<evidence type="ECO:0000259" key="2">
    <source>
        <dbReference type="Pfam" id="PF03109"/>
    </source>
</evidence>
<dbReference type="EMBL" id="NCVQ01000008">
    <property type="protein sequence ID" value="PWZ14620.1"/>
    <property type="molecule type" value="Genomic_DNA"/>
</dbReference>
<evidence type="ECO:0000313" key="3">
    <source>
        <dbReference type="EMBL" id="PWZ14620.1"/>
    </source>
</evidence>
<feature type="domain" description="ABC1 atypical kinase-like" evidence="2">
    <location>
        <begin position="277"/>
        <end position="523"/>
    </location>
</feature>
<organism evidence="3">
    <name type="scientific">Zea mays</name>
    <name type="common">Maize</name>
    <dbReference type="NCBI Taxonomy" id="4577"/>
    <lineage>
        <taxon>Eukaryota</taxon>
        <taxon>Viridiplantae</taxon>
        <taxon>Streptophyta</taxon>
        <taxon>Embryophyta</taxon>
        <taxon>Tracheophyta</taxon>
        <taxon>Spermatophyta</taxon>
        <taxon>Magnoliopsida</taxon>
        <taxon>Liliopsida</taxon>
        <taxon>Poales</taxon>
        <taxon>Poaceae</taxon>
        <taxon>PACMAD clade</taxon>
        <taxon>Panicoideae</taxon>
        <taxon>Andropogonodae</taxon>
        <taxon>Andropogoneae</taxon>
        <taxon>Tripsacinae</taxon>
        <taxon>Zea</taxon>
    </lineage>
</organism>
<sequence length="648" mass="71682">MCGSVLKICGFFLCCRMIPQARGTSRGPNLQFHAETCHLLLRYEPVGSGESPLRFTLGSLARTHALTTWVAATAHPLRLSLPVVGELRPSTRPTLSPMASAAARGAAVRSPLLVHHRVPLVHLSGGGSLRVGWPGIGPGREGRRRGAPVGARVFARYSQAQDFSTRLQDRAGELPKLVEDLIQTSISTGPRGAFRMAQGIQAVLGVGGEWLNDLSKTANTSASAGIPSQMQLGLLSPLYLRRLFERMGATYIKLGQFVASAPTLFPAEYVEEFQKCFDQAPAVPYDVIESILREELQRPLDSVYEYIDPVPIASASIAQVHGARLKSSQKDVVIKVLKPGIEDTLVADLNFIYVVARVLEFLNPELQRTSLVGIVKDIKESMLEEVDFRKEAANIQAFQGYIDAMGFDRQAKAPFVYQHCSTKRVLTMERLYGVPLTDLDSIRSLVPDPELTLVTALNVWFGSLISCESFHADVHAGNLWLLRDGRIGFIDFGIVGRISPRTWAAMEVFLASFATEDYDAMASALSEMGATGNDINTNEFAKDLRKIFSSIQDLDTEIIVATARTPDATAVSANVVLDERQMNALFLDLVRVSESYGLKFPREFALLMKQLLYFDRYTRLLAPSMNMLRDERINISTNRQPRRTDRFQ</sequence>
<dbReference type="PANTHER" id="PTHR43173:SF22">
    <property type="entry name" value="OS07G0227800 PROTEIN"/>
    <property type="match status" value="1"/>
</dbReference>
<name>A0A3L6E131_MAIZE</name>
<proteinExistence type="predicted"/>
<dbReference type="SUPFAM" id="SSF56112">
    <property type="entry name" value="Protein kinase-like (PK-like)"/>
    <property type="match status" value="1"/>
</dbReference>
<keyword evidence="3" id="KW-0808">Transferase</keyword>
<protein>
    <submittedName>
        <fullName evidence="3">Putative aarF domain-containing protein kinase</fullName>
    </submittedName>
</protein>
<gene>
    <name evidence="3" type="primary">At5g05200_0</name>
    <name evidence="3" type="ORF">Zm00014a_038802</name>
</gene>
<keyword evidence="3" id="KW-0418">Kinase</keyword>
<dbReference type="AlphaFoldDB" id="A0A3L6E131"/>
<dbReference type="InterPro" id="IPR011009">
    <property type="entry name" value="Kinase-like_dom_sf"/>
</dbReference>